<protein>
    <submittedName>
        <fullName evidence="2">Uncharacterized protein</fullName>
    </submittedName>
</protein>
<dbReference type="AlphaFoldDB" id="A0A918CEL2"/>
<comment type="caution">
    <text evidence="2">The sequence shown here is derived from an EMBL/GenBank/DDBJ whole genome shotgun (WGS) entry which is preliminary data.</text>
</comment>
<dbReference type="EMBL" id="BMSX01000007">
    <property type="protein sequence ID" value="GGR17302.1"/>
    <property type="molecule type" value="Genomic_DNA"/>
</dbReference>
<name>A0A918CEL2_9ACTN</name>
<gene>
    <name evidence="2" type="ORF">GCM10010251_36830</name>
</gene>
<sequence length="115" mass="12380">MRSCAAGTPASREKDMTTSDMTGLVRSASLVVAFAVLDDGSGDCDPNDEVLVAAPNWASAARLMREHGYRHVPRQPGRMKPSPDAVALALRTPGVVYRRKWANGDEWQPTANDVG</sequence>
<evidence type="ECO:0000256" key="1">
    <source>
        <dbReference type="SAM" id="MobiDB-lite"/>
    </source>
</evidence>
<reference evidence="2" key="2">
    <citation type="submission" date="2020-09" db="EMBL/GenBank/DDBJ databases">
        <authorList>
            <person name="Sun Q."/>
            <person name="Ohkuma M."/>
        </authorList>
    </citation>
    <scope>NUCLEOTIDE SEQUENCE</scope>
    <source>
        <strain evidence="2">JCM 4346</strain>
    </source>
</reference>
<organism evidence="2 3">
    <name type="scientific">Streptomyces aurantiogriseus</name>
    <dbReference type="NCBI Taxonomy" id="66870"/>
    <lineage>
        <taxon>Bacteria</taxon>
        <taxon>Bacillati</taxon>
        <taxon>Actinomycetota</taxon>
        <taxon>Actinomycetes</taxon>
        <taxon>Kitasatosporales</taxon>
        <taxon>Streptomycetaceae</taxon>
        <taxon>Streptomyces</taxon>
    </lineage>
</organism>
<evidence type="ECO:0000313" key="2">
    <source>
        <dbReference type="EMBL" id="GGR17302.1"/>
    </source>
</evidence>
<feature type="region of interest" description="Disordered" evidence="1">
    <location>
        <begin position="1"/>
        <end position="20"/>
    </location>
</feature>
<evidence type="ECO:0000313" key="3">
    <source>
        <dbReference type="Proteomes" id="UP000658320"/>
    </source>
</evidence>
<accession>A0A918CEL2</accession>
<reference evidence="2" key="1">
    <citation type="journal article" date="2014" name="Int. J. Syst. Evol. Microbiol.">
        <title>Complete genome sequence of Corynebacterium casei LMG S-19264T (=DSM 44701T), isolated from a smear-ripened cheese.</title>
        <authorList>
            <consortium name="US DOE Joint Genome Institute (JGI-PGF)"/>
            <person name="Walter F."/>
            <person name="Albersmeier A."/>
            <person name="Kalinowski J."/>
            <person name="Ruckert C."/>
        </authorList>
    </citation>
    <scope>NUCLEOTIDE SEQUENCE</scope>
    <source>
        <strain evidence="2">JCM 4346</strain>
    </source>
</reference>
<dbReference type="Proteomes" id="UP000658320">
    <property type="component" value="Unassembled WGS sequence"/>
</dbReference>
<proteinExistence type="predicted"/>
<keyword evidence="3" id="KW-1185">Reference proteome</keyword>